<evidence type="ECO:0000256" key="2">
    <source>
        <dbReference type="ARBA" id="ARBA00022729"/>
    </source>
</evidence>
<dbReference type="Pfam" id="PF13855">
    <property type="entry name" value="LRR_8"/>
    <property type="match status" value="3"/>
</dbReference>
<dbReference type="PROSITE" id="PS51450">
    <property type="entry name" value="LRR"/>
    <property type="match status" value="8"/>
</dbReference>
<dbReference type="PANTHER" id="PTHR24373:SF275">
    <property type="entry name" value="TIR DOMAIN-CONTAINING PROTEIN"/>
    <property type="match status" value="1"/>
</dbReference>
<keyword evidence="1" id="KW-0433">Leucine-rich repeat</keyword>
<feature type="signal peptide" evidence="4">
    <location>
        <begin position="1"/>
        <end position="21"/>
    </location>
</feature>
<feature type="chain" id="PRO_5040497595" evidence="4">
    <location>
        <begin position="22"/>
        <end position="933"/>
    </location>
</feature>
<dbReference type="GO" id="GO:0005615">
    <property type="term" value="C:extracellular space"/>
    <property type="evidence" value="ECO:0007669"/>
    <property type="project" value="TreeGrafter"/>
</dbReference>
<dbReference type="InterPro" id="IPR001611">
    <property type="entry name" value="Leu-rich_rpt"/>
</dbReference>
<proteinExistence type="predicted"/>
<dbReference type="SMART" id="SM00369">
    <property type="entry name" value="LRR_TYP"/>
    <property type="match status" value="18"/>
</dbReference>
<dbReference type="GO" id="GO:0031012">
    <property type="term" value="C:extracellular matrix"/>
    <property type="evidence" value="ECO:0007669"/>
    <property type="project" value="TreeGrafter"/>
</dbReference>
<evidence type="ECO:0000256" key="4">
    <source>
        <dbReference type="SAM" id="SignalP"/>
    </source>
</evidence>
<dbReference type="Pfam" id="PF13306">
    <property type="entry name" value="LRR_5"/>
    <property type="match status" value="2"/>
</dbReference>
<dbReference type="PANTHER" id="PTHR24373">
    <property type="entry name" value="SLIT RELATED LEUCINE-RICH REPEAT NEURONAL PROTEIN"/>
    <property type="match status" value="1"/>
</dbReference>
<dbReference type="InterPro" id="IPR003591">
    <property type="entry name" value="Leu-rich_rpt_typical-subtyp"/>
</dbReference>
<dbReference type="InterPro" id="IPR050328">
    <property type="entry name" value="Dev_Immune_Receptor"/>
</dbReference>
<dbReference type="InterPro" id="IPR026906">
    <property type="entry name" value="LRR_5"/>
</dbReference>
<dbReference type="InterPro" id="IPR032675">
    <property type="entry name" value="LRR_dom_sf"/>
</dbReference>
<dbReference type="PRINTS" id="PR00019">
    <property type="entry name" value="LEURICHRPT"/>
</dbReference>
<evidence type="ECO:0000256" key="3">
    <source>
        <dbReference type="ARBA" id="ARBA00022737"/>
    </source>
</evidence>
<dbReference type="FunFam" id="3.80.10.10:FF:001164">
    <property type="entry name" value="GH01279p"/>
    <property type="match status" value="1"/>
</dbReference>
<sequence length="933" mass="107472">MRSKIITITIFLSSILPIIYAECYIRGPYIIINHEEVRNLECYNTSIDNYIQDLNDLLVSDEQKRDFPIPKLQQLTIINSNFSHIEYLLNPIPIILRYNLEKDIKQLAVKSSKIKFIKPEAFNDFDKLINLNLGFNSIEDISFISNLPASLMYLNLTNNRIKNIDFDLFSHIIDCLDLSFNEITYLSITSRTYFNAPYFPISKCLYLNNNYIHKIQYNFVIILDSLQVNLGYNDINTIKFNKSGYIEINLRLLDLSHQSSKPNLNIFFTNKLNFAFEKLILADNEIEHLTENITSFSNYYRSGDFSNCSLTTINNFNLHHSYTNSVNFSYNNLKTINESTFAECSIETVDLSFNQIDDVNLVFENALISKLNLSSNKISELSSFGFASLEWLDLSFNNLKLNNYSFANCLGLTTLNLSSSNISQIEDLAFMNLSSLTYLNLNNNSIQYLNANIFKPLKAIEEISLNNNQLTIIDEYVFSFLPLNSLNINENRIGSIQPNAFYNLSNIQIINMNYNNEKLSIEIEAFSNLPLLREVYLKHSNIHEITSDIFSNVPKLAILDIRDNNITTLNFSNKYSSNIKLKELYITFRGTIETKSFENLMFLETLKFSNSEINSINEKAFQGLFNLRNLEFENTKIQSLNFGALDGLFAANNVDLKHVLEGRHILIGNMFRNFYSIRSFNLSNMQLENVVPHAFEGLKRLYELDLSNNQIKKIQMCTFCGLKNLSVLDLSNNKIEKIPKCTFCGLDSLYKLDLSNNTLVTLKYGYFNGLKNLRELNLNSNAITDIELGALQNFPFLQELSLAENNLTEFKVGIFSNFLSLETLDLQKNSISTLLFESFLPLKSLKYLSLEFNNLKSIGHFSMVSSLSLLRRFNINKNKWKCDYLANMLVTFKKHYIDYSSSHLNFLNNNIEGIECIDICAFLLCLKDSHGIN</sequence>
<name>A0A9N9N1S8_9CUCU</name>
<dbReference type="OrthoDB" id="2013775at2759"/>
<protein>
    <submittedName>
        <fullName evidence="5">Uncharacterized protein</fullName>
    </submittedName>
</protein>
<evidence type="ECO:0000256" key="1">
    <source>
        <dbReference type="ARBA" id="ARBA00022614"/>
    </source>
</evidence>
<dbReference type="SMART" id="SM00365">
    <property type="entry name" value="LRR_SD22"/>
    <property type="match status" value="8"/>
</dbReference>
<evidence type="ECO:0000313" key="5">
    <source>
        <dbReference type="EMBL" id="CAG9772395.1"/>
    </source>
</evidence>
<keyword evidence="6" id="KW-1185">Reference proteome</keyword>
<dbReference type="SUPFAM" id="SSF52058">
    <property type="entry name" value="L domain-like"/>
    <property type="match status" value="4"/>
</dbReference>
<gene>
    <name evidence="5" type="ORF">CEUTPL_LOCUS12807</name>
</gene>
<organism evidence="5 6">
    <name type="scientific">Ceutorhynchus assimilis</name>
    <name type="common">cabbage seed weevil</name>
    <dbReference type="NCBI Taxonomy" id="467358"/>
    <lineage>
        <taxon>Eukaryota</taxon>
        <taxon>Metazoa</taxon>
        <taxon>Ecdysozoa</taxon>
        <taxon>Arthropoda</taxon>
        <taxon>Hexapoda</taxon>
        <taxon>Insecta</taxon>
        <taxon>Pterygota</taxon>
        <taxon>Neoptera</taxon>
        <taxon>Endopterygota</taxon>
        <taxon>Coleoptera</taxon>
        <taxon>Polyphaga</taxon>
        <taxon>Cucujiformia</taxon>
        <taxon>Curculionidae</taxon>
        <taxon>Ceutorhynchinae</taxon>
        <taxon>Ceutorhynchus</taxon>
    </lineage>
</organism>
<reference evidence="5" key="1">
    <citation type="submission" date="2022-01" db="EMBL/GenBank/DDBJ databases">
        <authorList>
            <person name="King R."/>
        </authorList>
    </citation>
    <scope>NUCLEOTIDE SEQUENCE</scope>
</reference>
<dbReference type="Gene3D" id="3.80.10.10">
    <property type="entry name" value="Ribonuclease Inhibitor"/>
    <property type="match status" value="7"/>
</dbReference>
<keyword evidence="2 4" id="KW-0732">Signal</keyword>
<dbReference type="Proteomes" id="UP001152799">
    <property type="component" value="Chromosome 8"/>
</dbReference>
<accession>A0A9N9N1S8</accession>
<evidence type="ECO:0000313" key="6">
    <source>
        <dbReference type="Proteomes" id="UP001152799"/>
    </source>
</evidence>
<dbReference type="AlphaFoldDB" id="A0A9N9N1S8"/>
<keyword evidence="3" id="KW-0677">Repeat</keyword>
<dbReference type="EMBL" id="OU892284">
    <property type="protein sequence ID" value="CAG9772395.1"/>
    <property type="molecule type" value="Genomic_DNA"/>
</dbReference>